<proteinExistence type="predicted"/>
<accession>A0A815VEH3</accession>
<dbReference type="EMBL" id="CAJNOW010008111">
    <property type="protein sequence ID" value="CAF1529402.1"/>
    <property type="molecule type" value="Genomic_DNA"/>
</dbReference>
<protein>
    <submittedName>
        <fullName evidence="1">Uncharacterized protein</fullName>
    </submittedName>
</protein>
<dbReference type="Proteomes" id="UP000663834">
    <property type="component" value="Unassembled WGS sequence"/>
</dbReference>
<evidence type="ECO:0000313" key="1">
    <source>
        <dbReference type="EMBL" id="CAF1529402.1"/>
    </source>
</evidence>
<dbReference type="AlphaFoldDB" id="A0A815VEH3"/>
<comment type="caution">
    <text evidence="1">The sequence shown here is derived from an EMBL/GenBank/DDBJ whole genome shotgun (WGS) entry which is preliminary data.</text>
</comment>
<evidence type="ECO:0000313" key="2">
    <source>
        <dbReference type="Proteomes" id="UP000663834"/>
    </source>
</evidence>
<reference evidence="1" key="1">
    <citation type="submission" date="2021-02" db="EMBL/GenBank/DDBJ databases">
        <authorList>
            <person name="Nowell W R."/>
        </authorList>
    </citation>
    <scope>NUCLEOTIDE SEQUENCE</scope>
</reference>
<name>A0A815VEH3_9BILA</name>
<sequence>MKNLSHYWDRFGLCGYGTGGSDTSTVAAEPLRQMARSSTPSLADFSRLIAHNLFNIEQQPPLDMWTALAPYTLPFHEEYEWMYGCIETYGKSACNETAIYAGILTLISAISGDAYYVDECNDEGFIQIK</sequence>
<gene>
    <name evidence="1" type="ORF">KQP761_LOCUS16192</name>
</gene>
<organism evidence="1 2">
    <name type="scientific">Rotaria magnacalcarata</name>
    <dbReference type="NCBI Taxonomy" id="392030"/>
    <lineage>
        <taxon>Eukaryota</taxon>
        <taxon>Metazoa</taxon>
        <taxon>Spiralia</taxon>
        <taxon>Gnathifera</taxon>
        <taxon>Rotifera</taxon>
        <taxon>Eurotatoria</taxon>
        <taxon>Bdelloidea</taxon>
        <taxon>Philodinida</taxon>
        <taxon>Philodinidae</taxon>
        <taxon>Rotaria</taxon>
    </lineage>
</organism>